<evidence type="ECO:0000256" key="1">
    <source>
        <dbReference type="SAM" id="MobiDB-lite"/>
    </source>
</evidence>
<dbReference type="Proteomes" id="UP001165083">
    <property type="component" value="Unassembled WGS sequence"/>
</dbReference>
<evidence type="ECO:0000313" key="2">
    <source>
        <dbReference type="EMBL" id="GMF42856.1"/>
    </source>
</evidence>
<gene>
    <name evidence="2" type="ORF">Plil01_001683900</name>
</gene>
<protein>
    <submittedName>
        <fullName evidence="2">Unnamed protein product</fullName>
    </submittedName>
</protein>
<name>A0A9W6XMW1_9STRA</name>
<keyword evidence="3" id="KW-1185">Reference proteome</keyword>
<accession>A0A9W6XMW1</accession>
<feature type="region of interest" description="Disordered" evidence="1">
    <location>
        <begin position="1"/>
        <end position="57"/>
    </location>
</feature>
<organism evidence="2 3">
    <name type="scientific">Phytophthora lilii</name>
    <dbReference type="NCBI Taxonomy" id="2077276"/>
    <lineage>
        <taxon>Eukaryota</taxon>
        <taxon>Sar</taxon>
        <taxon>Stramenopiles</taxon>
        <taxon>Oomycota</taxon>
        <taxon>Peronosporomycetes</taxon>
        <taxon>Peronosporales</taxon>
        <taxon>Peronosporaceae</taxon>
        <taxon>Phytophthora</taxon>
    </lineage>
</organism>
<evidence type="ECO:0000313" key="3">
    <source>
        <dbReference type="Proteomes" id="UP001165083"/>
    </source>
</evidence>
<comment type="caution">
    <text evidence="2">The sequence shown here is derived from an EMBL/GenBank/DDBJ whole genome shotgun (WGS) entry which is preliminary data.</text>
</comment>
<sequence>MAGGRRLRGTPSDLRAAATAPDNRSRDSDVALTTETPRRSPRCRGSPRGGGSCGVETQLRMDLPVAATVPNGDKLPGYELKDSLATDWLIFTGPDVLESTHRVT</sequence>
<dbReference type="EMBL" id="BSXW01002540">
    <property type="protein sequence ID" value="GMF42856.1"/>
    <property type="molecule type" value="Genomic_DNA"/>
</dbReference>
<proteinExistence type="predicted"/>
<dbReference type="AlphaFoldDB" id="A0A9W6XMW1"/>
<reference evidence="2" key="1">
    <citation type="submission" date="2023-04" db="EMBL/GenBank/DDBJ databases">
        <title>Phytophthora lilii NBRC 32176.</title>
        <authorList>
            <person name="Ichikawa N."/>
            <person name="Sato H."/>
            <person name="Tonouchi N."/>
        </authorList>
    </citation>
    <scope>NUCLEOTIDE SEQUENCE</scope>
    <source>
        <strain evidence="2">NBRC 32176</strain>
    </source>
</reference>